<dbReference type="OrthoDB" id="202203at2759"/>
<name>A0A438NID9_EXOME</name>
<sequence length="369" mass="40076">MKQIVILGGSFAGVSIAHRILKQAKNKVFKITLVSPNTHFYWNIASVRAMIEGQFTDDEMFQPIASGFAQYPAGQFEFITGTAEDVDVDAKTVEISRPHDKISLQYDMLILATGSRTKEPLPLKGVGSTEETMAALHDLQARVKKAKTIVIAGAGPTGVEVAGEISFAYKGAKEVTLIASGPTVLHETPESVWKIVTKGLHDLGVNIKPQTKVLNVQNLANGGHELTLSDGSHLKADLYLPTHGLVANSSYLSEKLVNAYGFVKVDEYLRIPGTSNIWAAGDVCEVGASQFLSCDQQSSYVAGAIVSILSNKVPQRFKGMTTKFMGVQVGKEIGTAHFGNWRIPSFVVLWLRKTLFTERLKSTVDGSMY</sequence>
<keyword evidence="2" id="KW-0285">Flavoprotein</keyword>
<dbReference type="GO" id="GO:0005737">
    <property type="term" value="C:cytoplasm"/>
    <property type="evidence" value="ECO:0007669"/>
    <property type="project" value="TreeGrafter"/>
</dbReference>
<protein>
    <recommendedName>
        <fullName evidence="5">FAD/NAD(P)-binding domain-containing protein</fullName>
    </recommendedName>
</protein>
<keyword evidence="3" id="KW-0274">FAD</keyword>
<dbReference type="InterPro" id="IPR023753">
    <property type="entry name" value="FAD/NAD-binding_dom"/>
</dbReference>
<dbReference type="PRINTS" id="PR00368">
    <property type="entry name" value="FADPNR"/>
</dbReference>
<comment type="caution">
    <text evidence="6">The sequence shown here is derived from an EMBL/GenBank/DDBJ whole genome shotgun (WGS) entry which is preliminary data.</text>
</comment>
<evidence type="ECO:0000256" key="3">
    <source>
        <dbReference type="ARBA" id="ARBA00022827"/>
    </source>
</evidence>
<dbReference type="EMBL" id="NAJM01000002">
    <property type="protein sequence ID" value="RVX75495.1"/>
    <property type="molecule type" value="Genomic_DNA"/>
</dbReference>
<proteinExistence type="inferred from homology"/>
<dbReference type="SUPFAM" id="SSF51905">
    <property type="entry name" value="FAD/NAD(P)-binding domain"/>
    <property type="match status" value="1"/>
</dbReference>
<dbReference type="PANTHER" id="PTHR43735">
    <property type="entry name" value="APOPTOSIS-INDUCING FACTOR 1"/>
    <property type="match status" value="1"/>
</dbReference>
<accession>A0A438NID9</accession>
<reference evidence="6 7" key="1">
    <citation type="submission" date="2017-03" db="EMBL/GenBank/DDBJ databases">
        <title>Genomes of endolithic fungi from Antarctica.</title>
        <authorList>
            <person name="Coleine C."/>
            <person name="Masonjones S."/>
            <person name="Stajich J.E."/>
        </authorList>
    </citation>
    <scope>NUCLEOTIDE SEQUENCE [LARGE SCALE GENOMIC DNA]</scope>
    <source>
        <strain evidence="6 7">CCFEE 6314</strain>
    </source>
</reference>
<evidence type="ECO:0000259" key="5">
    <source>
        <dbReference type="Pfam" id="PF07992"/>
    </source>
</evidence>
<feature type="domain" description="FAD/NAD(P)-binding" evidence="5">
    <location>
        <begin position="3"/>
        <end position="285"/>
    </location>
</feature>
<dbReference type="GO" id="GO:0004174">
    <property type="term" value="F:electron-transferring-flavoprotein dehydrogenase activity"/>
    <property type="evidence" value="ECO:0007669"/>
    <property type="project" value="TreeGrafter"/>
</dbReference>
<dbReference type="InterPro" id="IPR036188">
    <property type="entry name" value="FAD/NAD-bd_sf"/>
</dbReference>
<dbReference type="Pfam" id="PF07992">
    <property type="entry name" value="Pyr_redox_2"/>
    <property type="match status" value="1"/>
</dbReference>
<organism evidence="6 7">
    <name type="scientific">Exophiala mesophila</name>
    <name type="common">Black yeast-like fungus</name>
    <dbReference type="NCBI Taxonomy" id="212818"/>
    <lineage>
        <taxon>Eukaryota</taxon>
        <taxon>Fungi</taxon>
        <taxon>Dikarya</taxon>
        <taxon>Ascomycota</taxon>
        <taxon>Pezizomycotina</taxon>
        <taxon>Eurotiomycetes</taxon>
        <taxon>Chaetothyriomycetidae</taxon>
        <taxon>Chaetothyriales</taxon>
        <taxon>Herpotrichiellaceae</taxon>
        <taxon>Exophiala</taxon>
    </lineage>
</organism>
<keyword evidence="4" id="KW-0560">Oxidoreductase</keyword>
<comment type="similarity">
    <text evidence="1">Belongs to the FAD-dependent oxidoreductase family.</text>
</comment>
<dbReference type="Gene3D" id="3.50.50.100">
    <property type="match status" value="1"/>
</dbReference>
<dbReference type="AlphaFoldDB" id="A0A438NID9"/>
<evidence type="ECO:0000256" key="1">
    <source>
        <dbReference type="ARBA" id="ARBA00006442"/>
    </source>
</evidence>
<gene>
    <name evidence="6" type="ORF">B0A52_00848</name>
</gene>
<dbReference type="VEuPathDB" id="FungiDB:PV10_00328"/>
<dbReference type="PRINTS" id="PR00469">
    <property type="entry name" value="PNDRDTASEII"/>
</dbReference>
<evidence type="ECO:0000313" key="6">
    <source>
        <dbReference type="EMBL" id="RVX75495.1"/>
    </source>
</evidence>
<evidence type="ECO:0000256" key="4">
    <source>
        <dbReference type="ARBA" id="ARBA00023002"/>
    </source>
</evidence>
<dbReference type="GO" id="GO:0050660">
    <property type="term" value="F:flavin adenine dinucleotide binding"/>
    <property type="evidence" value="ECO:0007669"/>
    <property type="project" value="TreeGrafter"/>
</dbReference>
<dbReference type="PANTHER" id="PTHR43735:SF3">
    <property type="entry name" value="FERROPTOSIS SUPPRESSOR PROTEIN 1"/>
    <property type="match status" value="1"/>
</dbReference>
<evidence type="ECO:0000313" key="7">
    <source>
        <dbReference type="Proteomes" id="UP000288859"/>
    </source>
</evidence>
<dbReference type="Proteomes" id="UP000288859">
    <property type="component" value="Unassembled WGS sequence"/>
</dbReference>
<evidence type="ECO:0000256" key="2">
    <source>
        <dbReference type="ARBA" id="ARBA00022630"/>
    </source>
</evidence>